<name>A0A2P2QJ86_RHIMU</name>
<reference evidence="2" key="1">
    <citation type="submission" date="2018-02" db="EMBL/GenBank/DDBJ databases">
        <title>Rhizophora mucronata_Transcriptome.</title>
        <authorList>
            <person name="Meera S.P."/>
            <person name="Sreeshan A."/>
            <person name="Augustine A."/>
        </authorList>
    </citation>
    <scope>NUCLEOTIDE SEQUENCE</scope>
    <source>
        <tissue evidence="2">Leaf</tissue>
    </source>
</reference>
<dbReference type="AlphaFoldDB" id="A0A2P2QJ86"/>
<keyword evidence="1" id="KW-0812">Transmembrane</keyword>
<keyword evidence="1" id="KW-1133">Transmembrane helix</keyword>
<evidence type="ECO:0000313" key="2">
    <source>
        <dbReference type="EMBL" id="MBX66975.1"/>
    </source>
</evidence>
<dbReference type="EMBL" id="GGEC01086491">
    <property type="protein sequence ID" value="MBX66975.1"/>
    <property type="molecule type" value="Transcribed_RNA"/>
</dbReference>
<feature type="transmembrane region" description="Helical" evidence="1">
    <location>
        <begin position="15"/>
        <end position="33"/>
    </location>
</feature>
<accession>A0A2P2QJ86</accession>
<proteinExistence type="predicted"/>
<organism evidence="2">
    <name type="scientific">Rhizophora mucronata</name>
    <name type="common">Asiatic mangrove</name>
    <dbReference type="NCBI Taxonomy" id="61149"/>
    <lineage>
        <taxon>Eukaryota</taxon>
        <taxon>Viridiplantae</taxon>
        <taxon>Streptophyta</taxon>
        <taxon>Embryophyta</taxon>
        <taxon>Tracheophyta</taxon>
        <taxon>Spermatophyta</taxon>
        <taxon>Magnoliopsida</taxon>
        <taxon>eudicotyledons</taxon>
        <taxon>Gunneridae</taxon>
        <taxon>Pentapetalae</taxon>
        <taxon>rosids</taxon>
        <taxon>fabids</taxon>
        <taxon>Malpighiales</taxon>
        <taxon>Rhizophoraceae</taxon>
        <taxon>Rhizophora</taxon>
    </lineage>
</organism>
<evidence type="ECO:0000256" key="1">
    <source>
        <dbReference type="SAM" id="Phobius"/>
    </source>
</evidence>
<keyword evidence="1" id="KW-0472">Membrane</keyword>
<sequence length="34" mass="3982">MHDMVNLSILRSNHGWVFFISIFCAIYGPCFQFS</sequence>
<protein>
    <submittedName>
        <fullName evidence="2">Uncharacterized protein</fullName>
    </submittedName>
</protein>